<dbReference type="GO" id="GO:0050660">
    <property type="term" value="F:flavin adenine dinucleotide binding"/>
    <property type="evidence" value="ECO:0007669"/>
    <property type="project" value="InterPro"/>
</dbReference>
<name>A0A0E4GBH4_9FIRM</name>
<gene>
    <name evidence="10" type="ORF">2204</name>
</gene>
<dbReference type="OrthoDB" id="9802447at2"/>
<dbReference type="GO" id="GO:0005886">
    <property type="term" value="C:plasma membrane"/>
    <property type="evidence" value="ECO:0007669"/>
    <property type="project" value="TreeGrafter"/>
</dbReference>
<dbReference type="Proteomes" id="UP000045545">
    <property type="component" value="Unassembled WGS sequence"/>
</dbReference>
<evidence type="ECO:0000259" key="9">
    <source>
        <dbReference type="Pfam" id="PF12806"/>
    </source>
</evidence>
<dbReference type="Gene3D" id="1.20.140.10">
    <property type="entry name" value="Butyryl-CoA Dehydrogenase, subunit A, domain 3"/>
    <property type="match status" value="1"/>
</dbReference>
<keyword evidence="4 6" id="KW-0274">FAD</keyword>
<dbReference type="Pfam" id="PF02770">
    <property type="entry name" value="Acyl-CoA_dh_M"/>
    <property type="match status" value="1"/>
</dbReference>
<dbReference type="EMBL" id="CGIH01000038">
    <property type="protein sequence ID" value="CFX91894.1"/>
    <property type="molecule type" value="Genomic_DNA"/>
</dbReference>
<evidence type="ECO:0000256" key="5">
    <source>
        <dbReference type="ARBA" id="ARBA00023002"/>
    </source>
</evidence>
<keyword evidence="11" id="KW-1185">Reference proteome</keyword>
<evidence type="ECO:0000256" key="1">
    <source>
        <dbReference type="ARBA" id="ARBA00001974"/>
    </source>
</evidence>
<comment type="similarity">
    <text evidence="2 6">Belongs to the acyl-CoA dehydrogenase family.</text>
</comment>
<dbReference type="InterPro" id="IPR037069">
    <property type="entry name" value="AcylCoA_DH/ox_N_sf"/>
</dbReference>
<dbReference type="PANTHER" id="PTHR42803">
    <property type="entry name" value="ACYL-COA DEHYDROGENASE"/>
    <property type="match status" value="1"/>
</dbReference>
<dbReference type="SUPFAM" id="SSF56645">
    <property type="entry name" value="Acyl-CoA dehydrogenase NM domain-like"/>
    <property type="match status" value="1"/>
</dbReference>
<evidence type="ECO:0000259" key="8">
    <source>
        <dbReference type="Pfam" id="PF02770"/>
    </source>
</evidence>
<dbReference type="Pfam" id="PF12806">
    <property type="entry name" value="Acyl-CoA_dh_C"/>
    <property type="match status" value="1"/>
</dbReference>
<feature type="domain" description="Acetyl-CoA dehydrogenase-like C-terminal" evidence="9">
    <location>
        <begin position="475"/>
        <end position="605"/>
    </location>
</feature>
<dbReference type="InterPro" id="IPR009075">
    <property type="entry name" value="AcylCo_DH/oxidase_C"/>
</dbReference>
<protein>
    <submittedName>
        <fullName evidence="10">Acyl-CoA dehydrogenase/oxidase C-terminal</fullName>
    </submittedName>
</protein>
<dbReference type="PANTHER" id="PTHR42803:SF1">
    <property type="entry name" value="BROAD-SPECIFICITY LINEAR ACYL-COA DEHYDROGENASE FADE5"/>
    <property type="match status" value="1"/>
</dbReference>
<evidence type="ECO:0000256" key="2">
    <source>
        <dbReference type="ARBA" id="ARBA00009347"/>
    </source>
</evidence>
<comment type="cofactor">
    <cofactor evidence="1 6">
        <name>FAD</name>
        <dbReference type="ChEBI" id="CHEBI:57692"/>
    </cofactor>
</comment>
<evidence type="ECO:0000256" key="4">
    <source>
        <dbReference type="ARBA" id="ARBA00022827"/>
    </source>
</evidence>
<dbReference type="InterPro" id="IPR025878">
    <property type="entry name" value="Acyl-CoA_dh-like_C_dom"/>
</dbReference>
<dbReference type="GO" id="GO:0016627">
    <property type="term" value="F:oxidoreductase activity, acting on the CH-CH group of donors"/>
    <property type="evidence" value="ECO:0007669"/>
    <property type="project" value="InterPro"/>
</dbReference>
<dbReference type="STRING" id="690567.2204"/>
<proteinExistence type="inferred from homology"/>
<accession>A0A0E4GBH4</accession>
<evidence type="ECO:0000259" key="7">
    <source>
        <dbReference type="Pfam" id="PF00441"/>
    </source>
</evidence>
<dbReference type="InterPro" id="IPR052166">
    <property type="entry name" value="Diverse_Acyl-CoA_DH"/>
</dbReference>
<evidence type="ECO:0000256" key="3">
    <source>
        <dbReference type="ARBA" id="ARBA00022630"/>
    </source>
</evidence>
<dbReference type="SUPFAM" id="SSF47203">
    <property type="entry name" value="Acyl-CoA dehydrogenase C-terminal domain-like"/>
    <property type="match status" value="1"/>
</dbReference>
<keyword evidence="3 6" id="KW-0285">Flavoprotein</keyword>
<dbReference type="InterPro" id="IPR006091">
    <property type="entry name" value="Acyl-CoA_Oxase/DH_mid-dom"/>
</dbReference>
<dbReference type="Gene3D" id="1.10.540.10">
    <property type="entry name" value="Acyl-CoA dehydrogenase/oxidase, N-terminal domain"/>
    <property type="match status" value="1"/>
</dbReference>
<keyword evidence="5 6" id="KW-0560">Oxidoreductase</keyword>
<dbReference type="Pfam" id="PF00441">
    <property type="entry name" value="Acyl-CoA_dh_1"/>
    <property type="match status" value="1"/>
</dbReference>
<dbReference type="InterPro" id="IPR009100">
    <property type="entry name" value="AcylCoA_DH/oxidase_NM_dom_sf"/>
</dbReference>
<dbReference type="AlphaFoldDB" id="A0A0E4GBH4"/>
<organism evidence="10 11">
    <name type="scientific">Syntrophomonas zehnderi OL-4</name>
    <dbReference type="NCBI Taxonomy" id="690567"/>
    <lineage>
        <taxon>Bacteria</taxon>
        <taxon>Bacillati</taxon>
        <taxon>Bacillota</taxon>
        <taxon>Clostridia</taxon>
        <taxon>Eubacteriales</taxon>
        <taxon>Syntrophomonadaceae</taxon>
        <taxon>Syntrophomonas</taxon>
    </lineage>
</organism>
<dbReference type="Gene3D" id="2.40.110.10">
    <property type="entry name" value="Butyryl-CoA Dehydrogenase, subunit A, domain 2"/>
    <property type="match status" value="1"/>
</dbReference>
<dbReference type="RefSeq" id="WP_046498826.1">
    <property type="nucleotide sequence ID" value="NZ_CGIH01000038.1"/>
</dbReference>
<evidence type="ECO:0000256" key="6">
    <source>
        <dbReference type="RuleBase" id="RU362125"/>
    </source>
</evidence>
<dbReference type="InterPro" id="IPR046373">
    <property type="entry name" value="Acyl-CoA_Oxase/DH_mid-dom_sf"/>
</dbReference>
<dbReference type="InterPro" id="IPR036250">
    <property type="entry name" value="AcylCo_DH-like_C"/>
</dbReference>
<evidence type="ECO:0000313" key="11">
    <source>
        <dbReference type="Proteomes" id="UP000045545"/>
    </source>
</evidence>
<sequence>MSAGNFIYDLRDSQFILKEWLDMDKLLGMEAYRDYYSKDDLDSFLEVNYKICRDVIAPANVECDEIGVKFIDGVVVTPEAIKKAYQTVMEAGLGPQNADREAEGRMPLIMNAAIGEMQINASPAVTTYWGLTMGAGGVIQSFAAPELKERFLPKMFSGEWGGTMCITEAGAGSDVGNASTKAFPTDTPGLYKIKGGKMFITAGDNDIAKNFIHLVLARVDGARPGTAGLSLFIVPKIWVKEDSSLGEPNDVNTVGIEHKLGMKGSATCTLAFGENDNCYGYLIGNPPGEDGKGEGMAQMFQMMNEERLGTGLLALGTASAAYQQSLAYSKERVQSAKITDLKGPAVRIIEHEDVRRMLMYQKSIVEACRAMIMKTYYYIDMSHDSDDPEEREFGNLMFHLSNPLCKAYTSDLAWNTIAEAIQVYGGYGFIEEYPCAQYARDVKIFSIWEGTNYIQALDLCARKFTMKKGKVVMTFLGEVGKFLQANAEAPGFEAQIKMLNEAYTAYQGILGTFNGYMTSGKIHMLGLFATRILHATAMLYCGMLILDQAILAAKKLAELGDDHYDASFYKGKIASSKFYVMNVMPEIFTIQRVFEIGDTSAIDLPEDCLR</sequence>
<feature type="domain" description="Acyl-CoA dehydrogenase/oxidase C-terminal" evidence="7">
    <location>
        <begin position="293"/>
        <end position="459"/>
    </location>
</feature>
<reference evidence="10 11" key="1">
    <citation type="submission" date="2015-03" db="EMBL/GenBank/DDBJ databases">
        <authorList>
            <person name="Murphy D."/>
        </authorList>
    </citation>
    <scope>NUCLEOTIDE SEQUENCE [LARGE SCALE GENOMIC DNA]</scope>
    <source>
        <strain evidence="10 11">OL-4</strain>
    </source>
</reference>
<evidence type="ECO:0000313" key="10">
    <source>
        <dbReference type="EMBL" id="CFX91894.1"/>
    </source>
</evidence>
<feature type="domain" description="Acyl-CoA oxidase/dehydrogenase middle" evidence="8">
    <location>
        <begin position="164"/>
        <end position="272"/>
    </location>
</feature>